<keyword evidence="3" id="KW-1185">Reference proteome</keyword>
<dbReference type="EMBL" id="CP001634">
    <property type="protein sequence ID" value="ACR80617.1"/>
    <property type="molecule type" value="Genomic_DNA"/>
</dbReference>
<dbReference type="HOGENOM" id="CLU_1304019_0_0_0"/>
<dbReference type="AlphaFoldDB" id="C5CGU8"/>
<reference evidence="2 3" key="2">
    <citation type="journal article" date="2011" name="J. Bacteriol.">
        <title>Genome Sequence of Kosmotoga olearia Strain TBF 19.5.1, a Thermophilic Bacterium with a Wide Growth Temperature Range, Isolated from the Troll B Oil Platform in the North Sea.</title>
        <authorList>
            <person name="Swithers K.S."/>
            <person name="Dipippo J.L."/>
            <person name="Bruce D.C."/>
            <person name="Detter C."/>
            <person name="Tapia R."/>
            <person name="Han S."/>
            <person name="Goodwin L.A."/>
            <person name="Han J."/>
            <person name="Woyke T."/>
            <person name="Pitluck S."/>
            <person name="Pennacchio L."/>
            <person name="Nolan M."/>
            <person name="Mikhailova N."/>
            <person name="Land M.L."/>
            <person name="Nesbo C.L."/>
            <person name="Gogarten J.P."/>
            <person name="Noll K.M."/>
        </authorList>
    </citation>
    <scope>NUCLEOTIDE SEQUENCE [LARGE SCALE GENOMIC DNA]</scope>
    <source>
        <strain evidence="3">ATCC BAA-1733 / DSM 21960 / TBF 19.5.1</strain>
    </source>
</reference>
<protein>
    <recommendedName>
        <fullName evidence="1">DUF2344 domain-containing protein</fullName>
    </recommendedName>
</protein>
<dbReference type="STRING" id="521045.Kole_1936"/>
<organism evidence="2 3">
    <name type="scientific">Kosmotoga olearia (strain ATCC BAA-1733 / DSM 21960 / TBF 19.5.1)</name>
    <dbReference type="NCBI Taxonomy" id="521045"/>
    <lineage>
        <taxon>Bacteria</taxon>
        <taxon>Thermotogati</taxon>
        <taxon>Thermotogota</taxon>
        <taxon>Thermotogae</taxon>
        <taxon>Kosmotogales</taxon>
        <taxon>Kosmotogaceae</taxon>
        <taxon>Kosmotoga</taxon>
    </lineage>
</organism>
<name>C5CGU8_KOSOT</name>
<evidence type="ECO:0000259" key="1">
    <source>
        <dbReference type="Pfam" id="PF10105"/>
    </source>
</evidence>
<dbReference type="RefSeq" id="WP_015869260.1">
    <property type="nucleotide sequence ID" value="NC_012785.1"/>
</dbReference>
<dbReference type="eggNOG" id="COG5011">
    <property type="taxonomic scope" value="Bacteria"/>
</dbReference>
<dbReference type="NCBIfam" id="TIGR03936">
    <property type="entry name" value="sam_1_link_chp"/>
    <property type="match status" value="1"/>
</dbReference>
<accession>C5CGU8</accession>
<proteinExistence type="predicted"/>
<dbReference type="InterPro" id="IPR018768">
    <property type="entry name" value="DUF2344"/>
</dbReference>
<dbReference type="Proteomes" id="UP000002382">
    <property type="component" value="Chromosome"/>
</dbReference>
<reference evidence="2 3" key="1">
    <citation type="submission" date="2009-06" db="EMBL/GenBank/DDBJ databases">
        <title>Complete sequence of Thermotogales bacterium TBF 19.5.1.</title>
        <authorList>
            <consortium name="US DOE Joint Genome Institute"/>
            <person name="Lucas S."/>
            <person name="Copeland A."/>
            <person name="Lapidus A."/>
            <person name="Glavina del Rio T."/>
            <person name="Tice H."/>
            <person name="Bruce D."/>
            <person name="Goodwin L."/>
            <person name="Pitluck S."/>
            <person name="Chertkov O."/>
            <person name="Brettin T."/>
            <person name="Detter J.C."/>
            <person name="Han C."/>
            <person name="Schmutz J."/>
            <person name="Larimer F."/>
            <person name="Land M."/>
            <person name="Hauser L."/>
            <person name="Kyrpides N."/>
            <person name="Ovchinnikova G."/>
            <person name="Noll K."/>
        </authorList>
    </citation>
    <scope>NUCLEOTIDE SEQUENCE [LARGE SCALE GENOMIC DNA]</scope>
    <source>
        <strain evidence="3">ATCC BAA-1733 / DSM 21960 / TBF 19.5.1</strain>
    </source>
</reference>
<dbReference type="OrthoDB" id="9780488at2"/>
<gene>
    <name evidence="2" type="ordered locus">Kole_1936</name>
</gene>
<dbReference type="KEGG" id="kol:Kole_1936"/>
<feature type="domain" description="DUF2344" evidence="1">
    <location>
        <begin position="3"/>
        <end position="148"/>
    </location>
</feature>
<sequence>MPKYVLRMVKGGIIRYLSHQETSTAIERTLRRAKLPLSFTKGYHPHIKLSYLPAVLTGVATAAIYMTIETESPVTDITERISKAAPFGISLLKVWEVDEKFDLRSVADSYQYFLFLPKNCFDPSRFSEATEITKQTKKSRKIFLAKETYQHLSVSALRNYFMVKYFQPMDKSLSYQHLIKIMSKEKSLSEKGIYVFVLEAYKDGVPTSNILDYIGGKKHVRSQ</sequence>
<dbReference type="Pfam" id="PF10105">
    <property type="entry name" value="DUF2344"/>
    <property type="match status" value="1"/>
</dbReference>
<evidence type="ECO:0000313" key="3">
    <source>
        <dbReference type="Proteomes" id="UP000002382"/>
    </source>
</evidence>
<evidence type="ECO:0000313" key="2">
    <source>
        <dbReference type="EMBL" id="ACR80617.1"/>
    </source>
</evidence>